<name>A0A1B0C6M0_9MUSC</name>
<reference evidence="2" key="2">
    <citation type="submission" date="2020-05" db="UniProtKB">
        <authorList>
            <consortium name="EnsemblMetazoa"/>
        </authorList>
    </citation>
    <scope>IDENTIFICATION</scope>
    <source>
        <strain evidence="2">IAEA</strain>
    </source>
</reference>
<evidence type="ECO:0000313" key="2">
    <source>
        <dbReference type="EnsemblMetazoa" id="GPPI050549-PA"/>
    </source>
</evidence>
<feature type="compositionally biased region" description="Gly residues" evidence="1">
    <location>
        <begin position="44"/>
        <end position="59"/>
    </location>
</feature>
<feature type="region of interest" description="Disordered" evidence="1">
    <location>
        <begin position="36"/>
        <end position="70"/>
    </location>
</feature>
<reference evidence="3" key="1">
    <citation type="submission" date="2015-01" db="EMBL/GenBank/DDBJ databases">
        <authorList>
            <person name="Aksoy S."/>
            <person name="Warren W."/>
            <person name="Wilson R.K."/>
        </authorList>
    </citation>
    <scope>NUCLEOTIDE SEQUENCE [LARGE SCALE GENOMIC DNA]</scope>
    <source>
        <strain evidence="3">IAEA</strain>
    </source>
</reference>
<dbReference type="VEuPathDB" id="VectorBase:GPPI050549"/>
<dbReference type="AlphaFoldDB" id="A0A1B0C6M0"/>
<evidence type="ECO:0000256" key="1">
    <source>
        <dbReference type="SAM" id="MobiDB-lite"/>
    </source>
</evidence>
<proteinExistence type="predicted"/>
<dbReference type="EMBL" id="JXJN01026769">
    <property type="status" value="NOT_ANNOTATED_CDS"/>
    <property type="molecule type" value="Genomic_DNA"/>
</dbReference>
<evidence type="ECO:0000313" key="3">
    <source>
        <dbReference type="Proteomes" id="UP000092460"/>
    </source>
</evidence>
<keyword evidence="3" id="KW-1185">Reference proteome</keyword>
<dbReference type="Proteomes" id="UP000092460">
    <property type="component" value="Unassembled WGS sequence"/>
</dbReference>
<accession>A0A1B0C6M0</accession>
<dbReference type="EnsemblMetazoa" id="GPPI050549-RA">
    <property type="protein sequence ID" value="GPPI050549-PA"/>
    <property type="gene ID" value="GPPI050549"/>
</dbReference>
<sequence>GQAQPAAIENARPLLKAIWRKKNHKTFDLVKLFHTRGSGMPPSGKGGQHLGVGEHGIGDGAPHCGLDNPQ</sequence>
<organism evidence="2 3">
    <name type="scientific">Glossina palpalis gambiensis</name>
    <dbReference type="NCBI Taxonomy" id="67801"/>
    <lineage>
        <taxon>Eukaryota</taxon>
        <taxon>Metazoa</taxon>
        <taxon>Ecdysozoa</taxon>
        <taxon>Arthropoda</taxon>
        <taxon>Hexapoda</taxon>
        <taxon>Insecta</taxon>
        <taxon>Pterygota</taxon>
        <taxon>Neoptera</taxon>
        <taxon>Endopterygota</taxon>
        <taxon>Diptera</taxon>
        <taxon>Brachycera</taxon>
        <taxon>Muscomorpha</taxon>
        <taxon>Hippoboscoidea</taxon>
        <taxon>Glossinidae</taxon>
        <taxon>Glossina</taxon>
    </lineage>
</organism>
<protein>
    <submittedName>
        <fullName evidence="2">Uncharacterized protein</fullName>
    </submittedName>
</protein>